<dbReference type="Pfam" id="PF03033">
    <property type="entry name" value="Glyco_transf_28"/>
    <property type="match status" value="1"/>
</dbReference>
<dbReference type="AlphaFoldDB" id="A0AAW1RQY3"/>
<dbReference type="Gene3D" id="3.40.50.2000">
    <property type="entry name" value="Glycogen Phosphorylase B"/>
    <property type="match status" value="2"/>
</dbReference>
<dbReference type="GO" id="GO:0016906">
    <property type="term" value="F:sterol 3-beta-glucosyltransferase activity"/>
    <property type="evidence" value="ECO:0007669"/>
    <property type="project" value="UniProtKB-ARBA"/>
</dbReference>
<dbReference type="FunFam" id="3.40.50.2000:FF:000009">
    <property type="entry name" value="Sterol 3-beta-glucosyltransferase UGT80A2"/>
    <property type="match status" value="1"/>
</dbReference>
<proteinExistence type="predicted"/>
<feature type="domain" description="Glycosyltransferase family 28 N-terminal" evidence="2">
    <location>
        <begin position="92"/>
        <end position="231"/>
    </location>
</feature>
<dbReference type="CDD" id="cd03784">
    <property type="entry name" value="GT1_Gtf-like"/>
    <property type="match status" value="1"/>
</dbReference>
<sequence>MFHFVYDVRRRGYGVLKALHSGSLLGKHSGSRSVRHELVHAEHIARSDRQLGTLRRIAMALGCMGPPRRRRLPLAHLPAERAPENVPALVLVLLVCGTRGDVQPFIAMGLKLQDAGHRVRLATHSAYRGFVEGFGLEFYPLGGDPVVLSQYIVKHRGIFPTSMADVVAQRAQLRHIIYSCWPACTAPDPGHPTPFHADAIIANPVSYAHVHVAEALGCPLHLCFTMPYSRTGRFPHPLARILYQARLSEKMVSLSEHASYQASVEATCARLLREGRRRDVPLRKLAQWRAAARRRGASLLLGQIEAANRMSYRAVEDLTHSGMADILDGFRKTIGLPSLRGRGYATAVQDDRVPFMYCFSTHLVPKPKDWGVEIDITGFCFLDVAQRTGFEPPTELREFLAAGPPPVYFGWGSLMVDDPNGLTAKIHEAAAAAGVRAIISRGWGGLGELAAGAVAPADVLSVGSVPHDWLFPQCLGVVHHGGAGTTASGLLAGCPTTVVYIFGDQPFWGEAVATAGVGPKPISIDRVTTKKLAAALRFMAQPEVKQAAVGLGRRMQAEDGAAAAVDAFHRHLPSEFLAAQRLSSNVMLQTLQRHPAEGEAGVQLDPSGADSAMAAVGRLKF</sequence>
<name>A0AAW1RQY3_9CHLO</name>
<feature type="domain" description="Erythromycin biosynthesis protein CIII-like C-terminal" evidence="3">
    <location>
        <begin position="455"/>
        <end position="558"/>
    </location>
</feature>
<dbReference type="InterPro" id="IPR010610">
    <property type="entry name" value="EryCIII-like_C"/>
</dbReference>
<evidence type="ECO:0000259" key="2">
    <source>
        <dbReference type="Pfam" id="PF03033"/>
    </source>
</evidence>
<keyword evidence="5" id="KW-1185">Reference proteome</keyword>
<evidence type="ECO:0000313" key="4">
    <source>
        <dbReference type="EMBL" id="KAK9836119.1"/>
    </source>
</evidence>
<dbReference type="InterPro" id="IPR050426">
    <property type="entry name" value="Glycosyltransferase_28"/>
</dbReference>
<dbReference type="InterPro" id="IPR002213">
    <property type="entry name" value="UDP_glucos_trans"/>
</dbReference>
<gene>
    <name evidence="4" type="ORF">WJX81_002671</name>
</gene>
<dbReference type="EMBL" id="JALJOU010000026">
    <property type="protein sequence ID" value="KAK9836119.1"/>
    <property type="molecule type" value="Genomic_DNA"/>
</dbReference>
<comment type="caution">
    <text evidence="4">The sequence shown here is derived from an EMBL/GenBank/DDBJ whole genome shotgun (WGS) entry which is preliminary data.</text>
</comment>
<evidence type="ECO:0000259" key="3">
    <source>
        <dbReference type="Pfam" id="PF06722"/>
    </source>
</evidence>
<accession>A0AAW1RQY3</accession>
<dbReference type="SUPFAM" id="SSF53756">
    <property type="entry name" value="UDP-Glycosyltransferase/glycogen phosphorylase"/>
    <property type="match status" value="1"/>
</dbReference>
<dbReference type="Pfam" id="PF06722">
    <property type="entry name" value="EryCIII-like_C"/>
    <property type="match status" value="1"/>
</dbReference>
<dbReference type="GO" id="GO:0005975">
    <property type="term" value="P:carbohydrate metabolic process"/>
    <property type="evidence" value="ECO:0007669"/>
    <property type="project" value="InterPro"/>
</dbReference>
<dbReference type="InterPro" id="IPR004276">
    <property type="entry name" value="GlycoTrans_28_N"/>
</dbReference>
<reference evidence="4 5" key="1">
    <citation type="journal article" date="2024" name="Nat. Commun.">
        <title>Phylogenomics reveals the evolutionary origins of lichenization in chlorophyte algae.</title>
        <authorList>
            <person name="Puginier C."/>
            <person name="Libourel C."/>
            <person name="Otte J."/>
            <person name="Skaloud P."/>
            <person name="Haon M."/>
            <person name="Grisel S."/>
            <person name="Petersen M."/>
            <person name="Berrin J.G."/>
            <person name="Delaux P.M."/>
            <person name="Dal Grande F."/>
            <person name="Keller J."/>
        </authorList>
    </citation>
    <scope>NUCLEOTIDE SEQUENCE [LARGE SCALE GENOMIC DNA]</scope>
    <source>
        <strain evidence="4 5">SAG 245.80</strain>
    </source>
</reference>
<evidence type="ECO:0000256" key="1">
    <source>
        <dbReference type="ARBA" id="ARBA00022679"/>
    </source>
</evidence>
<keyword evidence="1" id="KW-0808">Transferase</keyword>
<dbReference type="PANTHER" id="PTHR48050:SF13">
    <property type="entry name" value="STEROL 3-BETA-GLUCOSYLTRANSFERASE UGT80A2"/>
    <property type="match status" value="1"/>
</dbReference>
<dbReference type="PANTHER" id="PTHR48050">
    <property type="entry name" value="STEROL 3-BETA-GLUCOSYLTRANSFERASE"/>
    <property type="match status" value="1"/>
</dbReference>
<protein>
    <recommendedName>
        <fullName evidence="6">Glycosyltransferase family 28 N-terminal domain-containing protein</fullName>
    </recommendedName>
</protein>
<evidence type="ECO:0000313" key="5">
    <source>
        <dbReference type="Proteomes" id="UP001445335"/>
    </source>
</evidence>
<evidence type="ECO:0008006" key="6">
    <source>
        <dbReference type="Google" id="ProtNLM"/>
    </source>
</evidence>
<organism evidence="4 5">
    <name type="scientific">Elliptochloris bilobata</name>
    <dbReference type="NCBI Taxonomy" id="381761"/>
    <lineage>
        <taxon>Eukaryota</taxon>
        <taxon>Viridiplantae</taxon>
        <taxon>Chlorophyta</taxon>
        <taxon>core chlorophytes</taxon>
        <taxon>Trebouxiophyceae</taxon>
        <taxon>Trebouxiophyceae incertae sedis</taxon>
        <taxon>Elliptochloris clade</taxon>
        <taxon>Elliptochloris</taxon>
    </lineage>
</organism>
<dbReference type="Proteomes" id="UP001445335">
    <property type="component" value="Unassembled WGS sequence"/>
</dbReference>